<dbReference type="AlphaFoldDB" id="A0A8J9Y7D8"/>
<feature type="non-terminal residue" evidence="1">
    <location>
        <position position="70"/>
    </location>
</feature>
<keyword evidence="2" id="KW-1185">Reference proteome</keyword>
<protein>
    <submittedName>
        <fullName evidence="1">Uncharacterized protein</fullName>
    </submittedName>
</protein>
<reference evidence="1" key="1">
    <citation type="submission" date="2021-12" db="EMBL/GenBank/DDBJ databases">
        <authorList>
            <person name="Martin H S."/>
        </authorList>
    </citation>
    <scope>NUCLEOTIDE SEQUENCE</scope>
</reference>
<evidence type="ECO:0000313" key="1">
    <source>
        <dbReference type="EMBL" id="CAH0721749.1"/>
    </source>
</evidence>
<proteinExistence type="predicted"/>
<gene>
    <name evidence="1" type="ORF">BINO364_LOCUS7809</name>
</gene>
<dbReference type="Proteomes" id="UP000838878">
    <property type="component" value="Chromosome 3"/>
</dbReference>
<accession>A0A8J9Y7D8</accession>
<evidence type="ECO:0000313" key="2">
    <source>
        <dbReference type="Proteomes" id="UP000838878"/>
    </source>
</evidence>
<name>A0A8J9Y7D8_9NEOP</name>
<organism evidence="1 2">
    <name type="scientific">Brenthis ino</name>
    <name type="common">lesser marbled fritillary</name>
    <dbReference type="NCBI Taxonomy" id="405034"/>
    <lineage>
        <taxon>Eukaryota</taxon>
        <taxon>Metazoa</taxon>
        <taxon>Ecdysozoa</taxon>
        <taxon>Arthropoda</taxon>
        <taxon>Hexapoda</taxon>
        <taxon>Insecta</taxon>
        <taxon>Pterygota</taxon>
        <taxon>Neoptera</taxon>
        <taxon>Endopterygota</taxon>
        <taxon>Lepidoptera</taxon>
        <taxon>Glossata</taxon>
        <taxon>Ditrysia</taxon>
        <taxon>Papilionoidea</taxon>
        <taxon>Nymphalidae</taxon>
        <taxon>Heliconiinae</taxon>
        <taxon>Argynnini</taxon>
        <taxon>Brenthis</taxon>
    </lineage>
</organism>
<dbReference type="EMBL" id="OV170223">
    <property type="protein sequence ID" value="CAH0721749.1"/>
    <property type="molecule type" value="Genomic_DNA"/>
</dbReference>
<sequence>MTRLALFTTFELHYELMTGPRVHFTNMQVLRASRNLHVMRALTPASGEREQLGRHYVRARATPPVQTSFN</sequence>